<dbReference type="Proteomes" id="UP000293519">
    <property type="component" value="Unassembled WGS sequence"/>
</dbReference>
<dbReference type="SMART" id="SM00896">
    <property type="entry name" value="FDX-ACB"/>
    <property type="match status" value="1"/>
</dbReference>
<dbReference type="Gene3D" id="3.30.930.10">
    <property type="entry name" value="Bira Bifunctional Protein, Domain 2"/>
    <property type="match status" value="1"/>
</dbReference>
<dbReference type="GO" id="GO:0043039">
    <property type="term" value="P:tRNA aminoacylation"/>
    <property type="evidence" value="ECO:0007669"/>
    <property type="project" value="InterPro"/>
</dbReference>
<keyword evidence="5" id="KW-0648">Protein biosynthesis</keyword>
<dbReference type="RefSeq" id="WP_130485248.1">
    <property type="nucleotide sequence ID" value="NZ_SGWW01000002.1"/>
</dbReference>
<evidence type="ECO:0000256" key="6">
    <source>
        <dbReference type="ARBA" id="ARBA00023146"/>
    </source>
</evidence>
<proteinExistence type="inferred from homology"/>
<evidence type="ECO:0000313" key="9">
    <source>
        <dbReference type="Proteomes" id="UP000293519"/>
    </source>
</evidence>
<sequence>MYLTPAALAAALAVRDLSDPATTPAGEQPHAMSRLLDALVDAATAGGAHPHRVVRSSPLVATADNYDALGFNAVAITRDRRYSHYVSPTVMLRSHTSAGIPALLRAIDGDADRDEVLVLPGIVHRRDAIDRTHVGTPHQVDVWRVSAPGRLAVDELLELVGALVDAVLPGARWRAVPAEHPYTVEGRQIDVWHAGEWLELAECGLIDPGLLARSGLDPARWSGLALGMGLDRALMLRKGIDDIRVLRSTDARIRSQMTDLSPWRPVSMMPPVTRDLSVVVAAEDDDETLGDRVRSALDARVDDLESVAVIARTAADELPPAARDRLGIVDGQVNALVRIVLRPLDRTLTDAEANALRDRVYLALHRGPRLELIGAR</sequence>
<evidence type="ECO:0000256" key="3">
    <source>
        <dbReference type="ARBA" id="ARBA00022741"/>
    </source>
</evidence>
<dbReference type="InterPro" id="IPR036690">
    <property type="entry name" value="Fdx_antiC-bd_sf"/>
</dbReference>
<accession>A0A4Q7LUW1</accession>
<name>A0A4Q7LUW1_9MICO</name>
<keyword evidence="9" id="KW-1185">Reference proteome</keyword>
<gene>
    <name evidence="8" type="ORF">EV141_1436</name>
</gene>
<dbReference type="GO" id="GO:0005524">
    <property type="term" value="F:ATP binding"/>
    <property type="evidence" value="ECO:0007669"/>
    <property type="project" value="UniProtKB-KW"/>
</dbReference>
<dbReference type="Gene3D" id="3.30.70.380">
    <property type="entry name" value="Ferrodoxin-fold anticodon-binding domain"/>
    <property type="match status" value="1"/>
</dbReference>
<evidence type="ECO:0000313" key="8">
    <source>
        <dbReference type="EMBL" id="RZS57718.1"/>
    </source>
</evidence>
<evidence type="ECO:0000256" key="4">
    <source>
        <dbReference type="ARBA" id="ARBA00022840"/>
    </source>
</evidence>
<organism evidence="8 9">
    <name type="scientific">Microcella putealis</name>
    <dbReference type="NCBI Taxonomy" id="337005"/>
    <lineage>
        <taxon>Bacteria</taxon>
        <taxon>Bacillati</taxon>
        <taxon>Actinomycetota</taxon>
        <taxon>Actinomycetes</taxon>
        <taxon>Micrococcales</taxon>
        <taxon>Microbacteriaceae</taxon>
        <taxon>Microcella</taxon>
    </lineage>
</organism>
<evidence type="ECO:0000256" key="1">
    <source>
        <dbReference type="ARBA" id="ARBA00008226"/>
    </source>
</evidence>
<dbReference type="AlphaFoldDB" id="A0A4Q7LUW1"/>
<dbReference type="Pfam" id="PF01409">
    <property type="entry name" value="tRNA-synt_2d"/>
    <property type="match status" value="1"/>
</dbReference>
<dbReference type="InterPro" id="IPR005121">
    <property type="entry name" value="Fdx_antiC-bd"/>
</dbReference>
<dbReference type="GO" id="GO:0000049">
    <property type="term" value="F:tRNA binding"/>
    <property type="evidence" value="ECO:0007669"/>
    <property type="project" value="InterPro"/>
</dbReference>
<dbReference type="InterPro" id="IPR002319">
    <property type="entry name" value="Phenylalanyl-tRNA_Synthase"/>
</dbReference>
<evidence type="ECO:0000259" key="7">
    <source>
        <dbReference type="PROSITE" id="PS51447"/>
    </source>
</evidence>
<dbReference type="GO" id="GO:0004812">
    <property type="term" value="F:aminoacyl-tRNA ligase activity"/>
    <property type="evidence" value="ECO:0007669"/>
    <property type="project" value="UniProtKB-KW"/>
</dbReference>
<dbReference type="PROSITE" id="PS51447">
    <property type="entry name" value="FDX_ACB"/>
    <property type="match status" value="1"/>
</dbReference>
<dbReference type="SUPFAM" id="SSF54991">
    <property type="entry name" value="Anticodon-binding domain of PheRS"/>
    <property type="match status" value="1"/>
</dbReference>
<dbReference type="GO" id="GO:0006412">
    <property type="term" value="P:translation"/>
    <property type="evidence" value="ECO:0007669"/>
    <property type="project" value="UniProtKB-KW"/>
</dbReference>
<comment type="caution">
    <text evidence="8">The sequence shown here is derived from an EMBL/GenBank/DDBJ whole genome shotgun (WGS) entry which is preliminary data.</text>
</comment>
<dbReference type="EMBL" id="SGWW01000002">
    <property type="protein sequence ID" value="RZS57718.1"/>
    <property type="molecule type" value="Genomic_DNA"/>
</dbReference>
<evidence type="ECO:0000256" key="5">
    <source>
        <dbReference type="ARBA" id="ARBA00022917"/>
    </source>
</evidence>
<reference evidence="8 9" key="1">
    <citation type="journal article" date="2015" name="Stand. Genomic Sci.">
        <title>Genomic Encyclopedia of Bacterial and Archaeal Type Strains, Phase III: the genomes of soil and plant-associated and newly described type strains.</title>
        <authorList>
            <person name="Whitman W.B."/>
            <person name="Woyke T."/>
            <person name="Klenk H.P."/>
            <person name="Zhou Y."/>
            <person name="Lilburn T.G."/>
            <person name="Beck B.J."/>
            <person name="De Vos P."/>
            <person name="Vandamme P."/>
            <person name="Eisen J.A."/>
            <person name="Garrity G."/>
            <person name="Hugenholtz P."/>
            <person name="Kyrpides N.C."/>
        </authorList>
    </citation>
    <scope>NUCLEOTIDE SEQUENCE [LARGE SCALE GENOMIC DNA]</scope>
    <source>
        <strain evidence="8 9">CV2</strain>
    </source>
</reference>
<protein>
    <submittedName>
        <fullName evidence="8">Phenylalanyl-tRNA synthetase alpha chain</fullName>
    </submittedName>
</protein>
<feature type="domain" description="FDX-ACB" evidence="7">
    <location>
        <begin position="267"/>
        <end position="376"/>
    </location>
</feature>
<keyword evidence="2" id="KW-0436">Ligase</keyword>
<evidence type="ECO:0000256" key="2">
    <source>
        <dbReference type="ARBA" id="ARBA00022598"/>
    </source>
</evidence>
<keyword evidence="3" id="KW-0547">Nucleotide-binding</keyword>
<comment type="similarity">
    <text evidence="1">Belongs to the class-II aminoacyl-tRNA synthetase family.</text>
</comment>
<dbReference type="SUPFAM" id="SSF55681">
    <property type="entry name" value="Class II aaRS and biotin synthetases"/>
    <property type="match status" value="1"/>
</dbReference>
<dbReference type="InterPro" id="IPR045864">
    <property type="entry name" value="aa-tRNA-synth_II/BPL/LPL"/>
</dbReference>
<keyword evidence="4" id="KW-0067">ATP-binding</keyword>
<dbReference type="OrthoDB" id="489670at2"/>
<keyword evidence="6 8" id="KW-0030">Aminoacyl-tRNA synthetase</keyword>